<evidence type="ECO:0000313" key="2">
    <source>
        <dbReference type="Proteomes" id="UP000053024"/>
    </source>
</evidence>
<organism evidence="1 2">
    <name type="scientific">Streptomyces bungoensis</name>
    <dbReference type="NCBI Taxonomy" id="285568"/>
    <lineage>
        <taxon>Bacteria</taxon>
        <taxon>Bacillati</taxon>
        <taxon>Actinomycetota</taxon>
        <taxon>Actinomycetes</taxon>
        <taxon>Kitasatosporales</taxon>
        <taxon>Streptomycetaceae</taxon>
        <taxon>Streptomyces</taxon>
    </lineage>
</organism>
<name>A0A117RFP8_9ACTN</name>
<dbReference type="AlphaFoldDB" id="A0A117RFP8"/>
<dbReference type="EMBL" id="LMWX01000012">
    <property type="protein sequence ID" value="KUN88231.1"/>
    <property type="molecule type" value="Genomic_DNA"/>
</dbReference>
<keyword evidence="2" id="KW-1185">Reference proteome</keyword>
<accession>A0A117RFP8</accession>
<reference evidence="1 2" key="1">
    <citation type="submission" date="2015-10" db="EMBL/GenBank/DDBJ databases">
        <title>Draft genome sequence of Streptomyces bungoensis DSM 41781, type strain for the species Streptomyces bungoensis.</title>
        <authorList>
            <person name="Ruckert C."/>
            <person name="Winkler A."/>
            <person name="Kalinowski J."/>
            <person name="Kampfer P."/>
            <person name="Glaeser S."/>
        </authorList>
    </citation>
    <scope>NUCLEOTIDE SEQUENCE [LARGE SCALE GENOMIC DNA]</scope>
    <source>
        <strain evidence="1 2">DSM 41781</strain>
    </source>
</reference>
<sequence>MPSRPRRRGRTARLVGAAALLGLVAGTCAGYLVQAGREPTKLPSLSQPVLRQARGEVEPLTAARDPRLSTDGDLRKLLLKRPSGAREAGWVPRDGWMGLAAYAGEYTQPADKFGDLVTDRFRRAAVTGWKDGSAYGVDIRLVQYRQEDSMAAADAYSTPSYGIRGSGDAVHGKHVPGAATVSQTSRTTYVEPKPYGAEQVRQAFVAAGDVYAVILQSREGGALTVPFQQTVTLQTQLLA</sequence>
<comment type="caution">
    <text evidence="1">The sequence shown here is derived from an EMBL/GenBank/DDBJ whole genome shotgun (WGS) entry which is preliminary data.</text>
</comment>
<proteinExistence type="predicted"/>
<protein>
    <submittedName>
        <fullName evidence="1">Uncharacterized protein</fullName>
    </submittedName>
</protein>
<dbReference type="OrthoDB" id="3852193at2"/>
<dbReference type="STRING" id="285568.AQJ66_07695"/>
<gene>
    <name evidence="1" type="ORF">AQJ66_07695</name>
</gene>
<dbReference type="RefSeq" id="WP_061918464.1">
    <property type="nucleotide sequence ID" value="NZ_JBEYBH010000001.1"/>
</dbReference>
<evidence type="ECO:0000313" key="1">
    <source>
        <dbReference type="EMBL" id="KUN88231.1"/>
    </source>
</evidence>
<dbReference type="Proteomes" id="UP000053024">
    <property type="component" value="Unassembled WGS sequence"/>
</dbReference>